<evidence type="ECO:0000259" key="2">
    <source>
        <dbReference type="Pfam" id="PF04909"/>
    </source>
</evidence>
<comment type="caution">
    <text evidence="3">The sequence shown here is derived from an EMBL/GenBank/DDBJ whole genome shotgun (WGS) entry which is preliminary data.</text>
</comment>
<protein>
    <submittedName>
        <fullName evidence="3">Amidohydrolase</fullName>
    </submittedName>
</protein>
<dbReference type="SUPFAM" id="SSF51556">
    <property type="entry name" value="Metallo-dependent hydrolases"/>
    <property type="match status" value="1"/>
</dbReference>
<name>A0ABV3R5A6_9HYPH</name>
<dbReference type="EMBL" id="JBFOCI010000007">
    <property type="protein sequence ID" value="MEW9808265.1"/>
    <property type="molecule type" value="Genomic_DNA"/>
</dbReference>
<sequence length="307" mass="34116">MRDRNGLYAGPIVDAHHHFWDLSLDRHPWLRGQTDAKLARDCLPADYLREADGYDIVASVHVEANWDPADPLGEIAWLDGLQRPRGIASRYVGYADLADPGVEALLETVAAHGRVAGIRQILSWHPDPAKSAVTDRHRMADPAWRRGLEALQRLGLSFDMLISPWQAEDALALALAYPGMKFALNHCGSPFDRSAEGMAQWAAGLRSLARAQNVVLKVSDLVAYDPDWTEASLREVLLTCLDAFGPDRCMLASDHPVVTRFASFRQTYESFRTAYADLGDHELFAMFAGNAARFYDISDITLEEPIS</sequence>
<dbReference type="PANTHER" id="PTHR43569:SF1">
    <property type="entry name" value="BLL3371 PROTEIN"/>
    <property type="match status" value="1"/>
</dbReference>
<evidence type="ECO:0000256" key="1">
    <source>
        <dbReference type="ARBA" id="ARBA00038310"/>
    </source>
</evidence>
<dbReference type="Proteomes" id="UP001556196">
    <property type="component" value="Unassembled WGS sequence"/>
</dbReference>
<comment type="similarity">
    <text evidence="1">Belongs to the metallo-dependent hydrolases superfamily.</text>
</comment>
<dbReference type="InterPro" id="IPR006680">
    <property type="entry name" value="Amidohydro-rel"/>
</dbReference>
<evidence type="ECO:0000313" key="4">
    <source>
        <dbReference type="Proteomes" id="UP001556196"/>
    </source>
</evidence>
<evidence type="ECO:0000313" key="3">
    <source>
        <dbReference type="EMBL" id="MEW9808265.1"/>
    </source>
</evidence>
<feature type="domain" description="Amidohydrolase-related" evidence="2">
    <location>
        <begin position="13"/>
        <end position="297"/>
    </location>
</feature>
<dbReference type="Pfam" id="PF04909">
    <property type="entry name" value="Amidohydro_2"/>
    <property type="match status" value="1"/>
</dbReference>
<accession>A0ABV3R5A6</accession>
<reference evidence="3 4" key="1">
    <citation type="submission" date="2024-06" db="EMBL/GenBank/DDBJ databases">
        <authorList>
            <person name="Tuo L."/>
        </authorList>
    </citation>
    <scope>NUCLEOTIDE SEQUENCE [LARGE SCALE GENOMIC DNA]</scope>
    <source>
        <strain evidence="3 4">ZMM04-5</strain>
    </source>
</reference>
<proteinExistence type="inferred from homology"/>
<keyword evidence="4" id="KW-1185">Reference proteome</keyword>
<dbReference type="PANTHER" id="PTHR43569">
    <property type="entry name" value="AMIDOHYDROLASE"/>
    <property type="match status" value="1"/>
</dbReference>
<dbReference type="InterPro" id="IPR052350">
    <property type="entry name" value="Metallo-dep_Lactonases"/>
</dbReference>
<dbReference type="Gene3D" id="3.20.20.140">
    <property type="entry name" value="Metal-dependent hydrolases"/>
    <property type="match status" value="1"/>
</dbReference>
<organism evidence="3 4">
    <name type="scientific">Mesorhizobium marinum</name>
    <dbReference type="NCBI Taxonomy" id="3228790"/>
    <lineage>
        <taxon>Bacteria</taxon>
        <taxon>Pseudomonadati</taxon>
        <taxon>Pseudomonadota</taxon>
        <taxon>Alphaproteobacteria</taxon>
        <taxon>Hyphomicrobiales</taxon>
        <taxon>Phyllobacteriaceae</taxon>
        <taxon>Mesorhizobium</taxon>
    </lineage>
</organism>
<dbReference type="InterPro" id="IPR032466">
    <property type="entry name" value="Metal_Hydrolase"/>
</dbReference>
<dbReference type="RefSeq" id="WP_367725488.1">
    <property type="nucleotide sequence ID" value="NZ_JBFOCI010000007.1"/>
</dbReference>
<gene>
    <name evidence="3" type="ORF">ABUE31_19930</name>
</gene>